<dbReference type="EMBL" id="JACASE010000017">
    <property type="protein sequence ID" value="KAF6396994.1"/>
    <property type="molecule type" value="Genomic_DNA"/>
</dbReference>
<keyword evidence="3" id="KW-1185">Reference proteome</keyword>
<dbReference type="Proteomes" id="UP000593571">
    <property type="component" value="Unassembled WGS sequence"/>
</dbReference>
<feature type="region of interest" description="Disordered" evidence="1">
    <location>
        <begin position="42"/>
        <end position="93"/>
    </location>
</feature>
<name>A0A7J8BE59_ROUAE</name>
<protein>
    <submittedName>
        <fullName evidence="2">Uncharacterized protein</fullName>
    </submittedName>
</protein>
<evidence type="ECO:0000313" key="3">
    <source>
        <dbReference type="Proteomes" id="UP000593571"/>
    </source>
</evidence>
<gene>
    <name evidence="2" type="ORF">HJG63_009682</name>
</gene>
<organism evidence="2 3">
    <name type="scientific">Rousettus aegyptiacus</name>
    <name type="common">Egyptian fruit bat</name>
    <name type="synonym">Pteropus aegyptiacus</name>
    <dbReference type="NCBI Taxonomy" id="9407"/>
    <lineage>
        <taxon>Eukaryota</taxon>
        <taxon>Metazoa</taxon>
        <taxon>Chordata</taxon>
        <taxon>Craniata</taxon>
        <taxon>Vertebrata</taxon>
        <taxon>Euteleostomi</taxon>
        <taxon>Mammalia</taxon>
        <taxon>Eutheria</taxon>
        <taxon>Laurasiatheria</taxon>
        <taxon>Chiroptera</taxon>
        <taxon>Yinpterochiroptera</taxon>
        <taxon>Pteropodoidea</taxon>
        <taxon>Pteropodidae</taxon>
        <taxon>Rousettinae</taxon>
        <taxon>Rousettus</taxon>
    </lineage>
</organism>
<comment type="caution">
    <text evidence="2">The sequence shown here is derived from an EMBL/GenBank/DDBJ whole genome shotgun (WGS) entry which is preliminary data.</text>
</comment>
<proteinExistence type="predicted"/>
<reference evidence="2 3" key="1">
    <citation type="journal article" date="2020" name="Nature">
        <title>Six reference-quality genomes reveal evolution of bat adaptations.</title>
        <authorList>
            <person name="Jebb D."/>
            <person name="Huang Z."/>
            <person name="Pippel M."/>
            <person name="Hughes G.M."/>
            <person name="Lavrichenko K."/>
            <person name="Devanna P."/>
            <person name="Winkler S."/>
            <person name="Jermiin L.S."/>
            <person name="Skirmuntt E.C."/>
            <person name="Katzourakis A."/>
            <person name="Burkitt-Gray L."/>
            <person name="Ray D.A."/>
            <person name="Sullivan K.A.M."/>
            <person name="Roscito J.G."/>
            <person name="Kirilenko B.M."/>
            <person name="Davalos L.M."/>
            <person name="Corthals A.P."/>
            <person name="Power M.L."/>
            <person name="Jones G."/>
            <person name="Ransome R.D."/>
            <person name="Dechmann D.K.N."/>
            <person name="Locatelli A.G."/>
            <person name="Puechmaille S.J."/>
            <person name="Fedrigo O."/>
            <person name="Jarvis E.D."/>
            <person name="Hiller M."/>
            <person name="Vernes S.C."/>
            <person name="Myers E.W."/>
            <person name="Teeling E.C."/>
        </authorList>
    </citation>
    <scope>NUCLEOTIDE SEQUENCE [LARGE SCALE GENOMIC DNA]</scope>
    <source>
        <strain evidence="2">MRouAeg1</strain>
        <tissue evidence="2">Muscle</tissue>
    </source>
</reference>
<evidence type="ECO:0000313" key="2">
    <source>
        <dbReference type="EMBL" id="KAF6396994.1"/>
    </source>
</evidence>
<sequence length="147" mass="15594">MQGPLTSVRLLDSISTFRSLFPQVDTARGGLWGPDLPREPSSWCWSTLPSEGTKAGGQSRERSRDHSPCKEAPQVPAGGAEGFSGRRRGPTAGGTLRWEGVLCSMSPHFGGWPGTCVPRTEPGWPPGLRVVHPAVQTPLGPAREVGG</sequence>
<feature type="compositionally biased region" description="Basic and acidic residues" evidence="1">
    <location>
        <begin position="59"/>
        <end position="69"/>
    </location>
</feature>
<evidence type="ECO:0000256" key="1">
    <source>
        <dbReference type="SAM" id="MobiDB-lite"/>
    </source>
</evidence>
<dbReference type="AlphaFoldDB" id="A0A7J8BE59"/>
<accession>A0A7J8BE59</accession>